<reference evidence="7 8" key="2">
    <citation type="submission" date="2018-11" db="EMBL/GenBank/DDBJ databases">
        <authorList>
            <consortium name="Pathogen Informatics"/>
        </authorList>
    </citation>
    <scope>NUCLEOTIDE SEQUENCE [LARGE SCALE GENOMIC DNA]</scope>
    <source>
        <strain evidence="7">Dakar</strain>
        <strain evidence="8">Dakar, Senegal</strain>
    </source>
</reference>
<accession>A0A183JPZ4</accession>
<evidence type="ECO:0000256" key="3">
    <source>
        <dbReference type="ARBA" id="ARBA00022989"/>
    </source>
</evidence>
<evidence type="ECO:0000313" key="7">
    <source>
        <dbReference type="EMBL" id="VDO90917.1"/>
    </source>
</evidence>
<dbReference type="GO" id="GO:0006820">
    <property type="term" value="P:monoatomic anion transport"/>
    <property type="evidence" value="ECO:0007669"/>
    <property type="project" value="InterPro"/>
</dbReference>
<dbReference type="GO" id="GO:0005886">
    <property type="term" value="C:plasma membrane"/>
    <property type="evidence" value="ECO:0007669"/>
    <property type="project" value="TreeGrafter"/>
</dbReference>
<gene>
    <name evidence="7" type="ORF">SCUD_LOCUS4781</name>
</gene>
<dbReference type="EMBL" id="UZAK01006779">
    <property type="protein sequence ID" value="VDO90917.1"/>
    <property type="molecule type" value="Genomic_DNA"/>
</dbReference>
<sequence>MDWSYLSFRLWIGIWVAVALFIMVALDLSALVKFITRFTEESFAALIGLIFFIEALKKTYAISKKYKVDL</sequence>
<keyword evidence="8" id="KW-1185">Reference proteome</keyword>
<evidence type="ECO:0000256" key="5">
    <source>
        <dbReference type="SAM" id="Phobius"/>
    </source>
</evidence>
<keyword evidence="2 5" id="KW-0812">Transmembrane</keyword>
<keyword evidence="3 5" id="KW-1133">Transmembrane helix</keyword>
<feature type="domain" description="Bicarbonate transporter-like transmembrane" evidence="6">
    <location>
        <begin position="2"/>
        <end position="68"/>
    </location>
</feature>
<evidence type="ECO:0000256" key="1">
    <source>
        <dbReference type="ARBA" id="ARBA00004141"/>
    </source>
</evidence>
<proteinExistence type="predicted"/>
<dbReference type="STRING" id="6186.A0A183JPZ4"/>
<organism evidence="9">
    <name type="scientific">Schistosoma curassoni</name>
    <dbReference type="NCBI Taxonomy" id="6186"/>
    <lineage>
        <taxon>Eukaryota</taxon>
        <taxon>Metazoa</taxon>
        <taxon>Spiralia</taxon>
        <taxon>Lophotrochozoa</taxon>
        <taxon>Platyhelminthes</taxon>
        <taxon>Trematoda</taxon>
        <taxon>Digenea</taxon>
        <taxon>Strigeidida</taxon>
        <taxon>Schistosomatoidea</taxon>
        <taxon>Schistosomatidae</taxon>
        <taxon>Schistosoma</taxon>
    </lineage>
</organism>
<reference evidence="9" key="1">
    <citation type="submission" date="2016-06" db="UniProtKB">
        <authorList>
            <consortium name="WormBaseParasite"/>
        </authorList>
    </citation>
    <scope>IDENTIFICATION</scope>
</reference>
<evidence type="ECO:0000256" key="4">
    <source>
        <dbReference type="ARBA" id="ARBA00023136"/>
    </source>
</evidence>
<protein>
    <submittedName>
        <fullName evidence="9">HCO3_cotransp domain-containing protein</fullName>
    </submittedName>
</protein>
<dbReference type="Pfam" id="PF00955">
    <property type="entry name" value="HCO3_cotransp"/>
    <property type="match status" value="1"/>
</dbReference>
<evidence type="ECO:0000256" key="2">
    <source>
        <dbReference type="ARBA" id="ARBA00022692"/>
    </source>
</evidence>
<dbReference type="AlphaFoldDB" id="A0A183JPZ4"/>
<comment type="subcellular location">
    <subcellularLocation>
        <location evidence="1">Membrane</location>
        <topology evidence="1">Multi-pass membrane protein</topology>
    </subcellularLocation>
</comment>
<dbReference type="WBParaSite" id="SCUD_0000478101-mRNA-1">
    <property type="protein sequence ID" value="SCUD_0000478101-mRNA-1"/>
    <property type="gene ID" value="SCUD_0000478101"/>
</dbReference>
<dbReference type="InterPro" id="IPR011531">
    <property type="entry name" value="HCO3_transpt-like_TM_dom"/>
</dbReference>
<evidence type="ECO:0000313" key="8">
    <source>
        <dbReference type="Proteomes" id="UP000279833"/>
    </source>
</evidence>
<feature type="transmembrane region" description="Helical" evidence="5">
    <location>
        <begin position="12"/>
        <end position="31"/>
    </location>
</feature>
<evidence type="ECO:0000259" key="6">
    <source>
        <dbReference type="Pfam" id="PF00955"/>
    </source>
</evidence>
<dbReference type="GO" id="GO:0051453">
    <property type="term" value="P:regulation of intracellular pH"/>
    <property type="evidence" value="ECO:0007669"/>
    <property type="project" value="TreeGrafter"/>
</dbReference>
<dbReference type="InterPro" id="IPR003020">
    <property type="entry name" value="HCO3_transpt_euk"/>
</dbReference>
<dbReference type="PANTHER" id="PTHR11453:SF36">
    <property type="entry name" value="ANION EXCHANGE PROTEIN"/>
    <property type="match status" value="1"/>
</dbReference>
<keyword evidence="4 5" id="KW-0472">Membrane</keyword>
<name>A0A183JPZ4_9TREM</name>
<evidence type="ECO:0000313" key="9">
    <source>
        <dbReference type="WBParaSite" id="SCUD_0000478101-mRNA-1"/>
    </source>
</evidence>
<dbReference type="Proteomes" id="UP000279833">
    <property type="component" value="Unassembled WGS sequence"/>
</dbReference>
<dbReference type="PANTHER" id="PTHR11453">
    <property type="entry name" value="ANION EXCHANGE PROTEIN"/>
    <property type="match status" value="1"/>
</dbReference>
<dbReference type="GO" id="GO:0005452">
    <property type="term" value="F:solute:inorganic anion antiporter activity"/>
    <property type="evidence" value="ECO:0007669"/>
    <property type="project" value="InterPro"/>
</dbReference>
<dbReference type="GO" id="GO:0008510">
    <property type="term" value="F:sodium:bicarbonate symporter activity"/>
    <property type="evidence" value="ECO:0007669"/>
    <property type="project" value="TreeGrafter"/>
</dbReference>